<name>A0A8H4R7W7_9HELO</name>
<dbReference type="PANTHER" id="PTHR42060:SF1">
    <property type="entry name" value="NHL REPEAT-CONTAINING PROTEIN"/>
    <property type="match status" value="1"/>
</dbReference>
<dbReference type="PANTHER" id="PTHR42060">
    <property type="entry name" value="NHL REPEAT-CONTAINING PROTEIN-RELATED"/>
    <property type="match status" value="1"/>
</dbReference>
<dbReference type="InterPro" id="IPR052998">
    <property type="entry name" value="Hetero-Diels-Alderase-like"/>
</dbReference>
<keyword evidence="1" id="KW-0732">Signal</keyword>
<sequence length="349" mass="36887">MFFKNQPLLLPGFIAALSLSLARGVLSSPTPEVSATRIIFQFPNGTGRLENIAVRQNGNLLLDVISAPEVRQLNPFNPTEALLVHSFPGVQGMFGIVEFEPDVFAVIGGNFSLDTITTVPHSYSLWKVDMRPFKSDENGNIESPAAVTKIASIPEGLLLNGATILEPGSPYVLLADSGAGTVFRVNVHTGEYKVVLSDETMTTGPGLAIGINGIHIFDSVLYYTNTNRKLFAKVPINLSGPDAGTATGAYEIVANNGYGDDFTFDAEGNAYVATNLDFSIQKITLPGNFSTIAGGADSVALEGDSAAKFGRTAKDRNILYVCTSGGLAGTVADTYRTGGKVVAIDVSRL</sequence>
<evidence type="ECO:0000256" key="1">
    <source>
        <dbReference type="SAM" id="SignalP"/>
    </source>
</evidence>
<keyword evidence="3" id="KW-1185">Reference proteome</keyword>
<protein>
    <recommendedName>
        <fullName evidence="4">SMP-30/Gluconolactonase/LRE-like region domain-containing protein</fullName>
    </recommendedName>
</protein>
<organism evidence="2 3">
    <name type="scientific">Cudoniella acicularis</name>
    <dbReference type="NCBI Taxonomy" id="354080"/>
    <lineage>
        <taxon>Eukaryota</taxon>
        <taxon>Fungi</taxon>
        <taxon>Dikarya</taxon>
        <taxon>Ascomycota</taxon>
        <taxon>Pezizomycotina</taxon>
        <taxon>Leotiomycetes</taxon>
        <taxon>Helotiales</taxon>
        <taxon>Tricladiaceae</taxon>
        <taxon>Cudoniella</taxon>
    </lineage>
</organism>
<reference evidence="2 3" key="1">
    <citation type="submission" date="2020-03" db="EMBL/GenBank/DDBJ databases">
        <title>Draft Genome Sequence of Cudoniella acicularis.</title>
        <authorList>
            <person name="Buettner E."/>
            <person name="Kellner H."/>
        </authorList>
    </citation>
    <scope>NUCLEOTIDE SEQUENCE [LARGE SCALE GENOMIC DNA]</scope>
    <source>
        <strain evidence="2 3">DSM 108380</strain>
    </source>
</reference>
<evidence type="ECO:0008006" key="4">
    <source>
        <dbReference type="Google" id="ProtNLM"/>
    </source>
</evidence>
<proteinExistence type="predicted"/>
<dbReference type="AlphaFoldDB" id="A0A8H4R7W7"/>
<feature type="signal peptide" evidence="1">
    <location>
        <begin position="1"/>
        <end position="27"/>
    </location>
</feature>
<gene>
    <name evidence="2" type="ORF">G7Y89_g14172</name>
</gene>
<dbReference type="InterPro" id="IPR011042">
    <property type="entry name" value="6-blade_b-propeller_TolB-like"/>
</dbReference>
<dbReference type="Proteomes" id="UP000566819">
    <property type="component" value="Unassembled WGS sequence"/>
</dbReference>
<evidence type="ECO:0000313" key="2">
    <source>
        <dbReference type="EMBL" id="KAF4624003.1"/>
    </source>
</evidence>
<dbReference type="OrthoDB" id="9977941at2759"/>
<comment type="caution">
    <text evidence="2">The sequence shown here is derived from an EMBL/GenBank/DDBJ whole genome shotgun (WGS) entry which is preliminary data.</text>
</comment>
<evidence type="ECO:0000313" key="3">
    <source>
        <dbReference type="Proteomes" id="UP000566819"/>
    </source>
</evidence>
<accession>A0A8H4R7W7</accession>
<dbReference type="Gene3D" id="2.120.10.30">
    <property type="entry name" value="TolB, C-terminal domain"/>
    <property type="match status" value="1"/>
</dbReference>
<dbReference type="EMBL" id="JAAMPI010001803">
    <property type="protein sequence ID" value="KAF4624003.1"/>
    <property type="molecule type" value="Genomic_DNA"/>
</dbReference>
<feature type="chain" id="PRO_5034272387" description="SMP-30/Gluconolactonase/LRE-like region domain-containing protein" evidence="1">
    <location>
        <begin position="28"/>
        <end position="349"/>
    </location>
</feature>
<dbReference type="SUPFAM" id="SSF63829">
    <property type="entry name" value="Calcium-dependent phosphotriesterase"/>
    <property type="match status" value="1"/>
</dbReference>